<dbReference type="InterPro" id="IPR053178">
    <property type="entry name" value="Osmoadaptation_assoc"/>
</dbReference>
<proteinExistence type="predicted"/>
<evidence type="ECO:0000256" key="1">
    <source>
        <dbReference type="SAM" id="MobiDB-lite"/>
    </source>
</evidence>
<dbReference type="EMBL" id="KV875096">
    <property type="protein sequence ID" value="OIW31239.1"/>
    <property type="molecule type" value="Genomic_DNA"/>
</dbReference>
<feature type="region of interest" description="Disordered" evidence="1">
    <location>
        <begin position="74"/>
        <end position="95"/>
    </location>
</feature>
<dbReference type="PANTHER" id="PTHR38111:SF6">
    <property type="entry name" value="FINGER DOMAIN PROTEIN, PUTATIVE (AFU_ORTHOLOGUE AFUA_8G01940)-RELATED"/>
    <property type="match status" value="1"/>
</dbReference>
<dbReference type="STRING" id="1408157.A0A1J7IU88"/>
<keyword evidence="3" id="KW-1185">Reference proteome</keyword>
<protein>
    <submittedName>
        <fullName evidence="2">Uncharacterized protein</fullName>
    </submittedName>
</protein>
<evidence type="ECO:0000313" key="2">
    <source>
        <dbReference type="EMBL" id="OIW31239.1"/>
    </source>
</evidence>
<dbReference type="OrthoDB" id="5126878at2759"/>
<dbReference type="PANTHER" id="PTHR38111">
    <property type="entry name" value="ZN(2)-C6 FUNGAL-TYPE DOMAIN-CONTAINING PROTEIN-RELATED"/>
    <property type="match status" value="1"/>
</dbReference>
<feature type="compositionally biased region" description="Basic and acidic residues" evidence="1">
    <location>
        <begin position="85"/>
        <end position="94"/>
    </location>
</feature>
<name>A0A1J7IU88_9PEZI</name>
<evidence type="ECO:0000313" key="3">
    <source>
        <dbReference type="Proteomes" id="UP000182658"/>
    </source>
</evidence>
<dbReference type="AlphaFoldDB" id="A0A1J7IU88"/>
<dbReference type="Proteomes" id="UP000182658">
    <property type="component" value="Unassembled WGS sequence"/>
</dbReference>
<organism evidence="2 3">
    <name type="scientific">Coniochaeta ligniaria NRRL 30616</name>
    <dbReference type="NCBI Taxonomy" id="1408157"/>
    <lineage>
        <taxon>Eukaryota</taxon>
        <taxon>Fungi</taxon>
        <taxon>Dikarya</taxon>
        <taxon>Ascomycota</taxon>
        <taxon>Pezizomycotina</taxon>
        <taxon>Sordariomycetes</taxon>
        <taxon>Sordariomycetidae</taxon>
        <taxon>Coniochaetales</taxon>
        <taxon>Coniochaetaceae</taxon>
        <taxon>Coniochaeta</taxon>
    </lineage>
</organism>
<sequence length="509" mass="57340">MAPPSFEFVVQEGNLAPSKITQTKIRRQAMKAVAAARRHTGRYGKHNLRQHTVSYTKTDSDLSPAAVPVEDRDKRVVVHKKRSDHGRGDDDHYPNQEIACRATDETVAMAPTKLSTSWFFSGLELFMMDYSIQPADLSALTSIHLGLVASALFAVQPAKLKELLSCRQWSYFEHMYSRYGHSACLDDAIRCLIMGAQYLLAPSSRTSSGMILAQYGTALKSLQKAINDPNGWADPDTLCATHILQLFSVLYPAACNAQTWSQHLSGCMRMMQLKGPHDFKTDYEKALLTTFAASITTETLLQNQVCFLEEPGWQEAVAACKLETDLFSDRSPFAIEIANLIHRLPGACKRVGDVVCGDNPSAEDIERVRQEVRQLRKEIRLFRNRFDTQLIVELPLSTVSVSDKYKRLDTLANALMCEILSARLMGSVSVSERFLMEDEIQQHGSYISKMEETSNGNDYRTAFYMSQKGVIVLSLMDTSPLWRAPCRSDDIIEAWKFRRWCDALPRRSP</sequence>
<reference evidence="2 3" key="1">
    <citation type="submission" date="2016-10" db="EMBL/GenBank/DDBJ databases">
        <title>Draft genome sequence of Coniochaeta ligniaria NRRL30616, a lignocellulolytic fungus for bioabatement of inhibitors in plant biomass hydrolysates.</title>
        <authorList>
            <consortium name="DOE Joint Genome Institute"/>
            <person name="Jimenez D.J."/>
            <person name="Hector R.E."/>
            <person name="Riley R."/>
            <person name="Sun H."/>
            <person name="Grigoriev I.V."/>
            <person name="Van Elsas J.D."/>
            <person name="Nichols N.N."/>
        </authorList>
    </citation>
    <scope>NUCLEOTIDE SEQUENCE [LARGE SCALE GENOMIC DNA]</scope>
    <source>
        <strain evidence="2 3">NRRL 30616</strain>
    </source>
</reference>
<accession>A0A1J7IU88</accession>
<gene>
    <name evidence="2" type="ORF">CONLIGDRAFT_631160</name>
</gene>
<dbReference type="InParanoid" id="A0A1J7IU88"/>